<protein>
    <submittedName>
        <fullName evidence="1">7975_t:CDS:1</fullName>
    </submittedName>
</protein>
<dbReference type="EMBL" id="CAJVPW010050294">
    <property type="protein sequence ID" value="CAG8764555.1"/>
    <property type="molecule type" value="Genomic_DNA"/>
</dbReference>
<comment type="caution">
    <text evidence="1">The sequence shown here is derived from an EMBL/GenBank/DDBJ whole genome shotgun (WGS) entry which is preliminary data.</text>
</comment>
<feature type="non-terminal residue" evidence="1">
    <location>
        <position position="135"/>
    </location>
</feature>
<keyword evidence="2" id="KW-1185">Reference proteome</keyword>
<reference evidence="1" key="1">
    <citation type="submission" date="2021-06" db="EMBL/GenBank/DDBJ databases">
        <authorList>
            <person name="Kallberg Y."/>
            <person name="Tangrot J."/>
            <person name="Rosling A."/>
        </authorList>
    </citation>
    <scope>NUCLEOTIDE SEQUENCE</scope>
    <source>
        <strain evidence="1">28 12/20/2015</strain>
    </source>
</reference>
<accession>A0ACA9QSA6</accession>
<proteinExistence type="predicted"/>
<dbReference type="Proteomes" id="UP000789366">
    <property type="component" value="Unassembled WGS sequence"/>
</dbReference>
<name>A0ACA9QSA6_9GLOM</name>
<evidence type="ECO:0000313" key="1">
    <source>
        <dbReference type="EMBL" id="CAG8764555.1"/>
    </source>
</evidence>
<gene>
    <name evidence="1" type="ORF">SPELUC_LOCUS15361</name>
</gene>
<organism evidence="1 2">
    <name type="scientific">Cetraspora pellucida</name>
    <dbReference type="NCBI Taxonomy" id="1433469"/>
    <lineage>
        <taxon>Eukaryota</taxon>
        <taxon>Fungi</taxon>
        <taxon>Fungi incertae sedis</taxon>
        <taxon>Mucoromycota</taxon>
        <taxon>Glomeromycotina</taxon>
        <taxon>Glomeromycetes</taxon>
        <taxon>Diversisporales</taxon>
        <taxon>Gigasporaceae</taxon>
        <taxon>Cetraspora</taxon>
    </lineage>
</organism>
<evidence type="ECO:0000313" key="2">
    <source>
        <dbReference type="Proteomes" id="UP000789366"/>
    </source>
</evidence>
<sequence length="135" mass="15804">MEVNANLYPSFEYYLIPPLVDDLSLEAQQYGSEPSIVMDIYNYENKIDNVINTRNEEKSDDNIKYESTELDEIAESYLEDCAKQEGFCFRKQHCYTDPTNNTIACRRTYKCSQACIHQAEKVVLMENRRERDSGM</sequence>